<dbReference type="RefSeq" id="WP_236133232.1">
    <property type="nucleotide sequence ID" value="NZ_JAKGTH010000007.1"/>
</dbReference>
<organism evidence="2 3">
    <name type="scientific">Gillisia lutea</name>
    <dbReference type="NCBI Taxonomy" id="2909668"/>
    <lineage>
        <taxon>Bacteria</taxon>
        <taxon>Pseudomonadati</taxon>
        <taxon>Bacteroidota</taxon>
        <taxon>Flavobacteriia</taxon>
        <taxon>Flavobacteriales</taxon>
        <taxon>Flavobacteriaceae</taxon>
        <taxon>Gillisia</taxon>
    </lineage>
</organism>
<accession>A0ABS9EE03</accession>
<keyword evidence="1" id="KW-0732">Signal</keyword>
<comment type="caution">
    <text evidence="2">The sequence shown here is derived from an EMBL/GenBank/DDBJ whole genome shotgun (WGS) entry which is preliminary data.</text>
</comment>
<feature type="chain" id="PRO_5046393109" description="Lipoprotein" evidence="1">
    <location>
        <begin position="23"/>
        <end position="147"/>
    </location>
</feature>
<feature type="signal peptide" evidence="1">
    <location>
        <begin position="1"/>
        <end position="22"/>
    </location>
</feature>
<reference evidence="2" key="1">
    <citation type="submission" date="2022-01" db="EMBL/GenBank/DDBJ databases">
        <title>Gillisia lutea sp. nov., isolated from marine plastic residues from the Malvarosa beach (Valencia, Spain).</title>
        <authorList>
            <person name="Vidal-Verdu A."/>
            <person name="Molina-Menor E."/>
            <person name="Satari L."/>
            <person name="Pascual J."/>
            <person name="Pereto J."/>
            <person name="Porcar M."/>
        </authorList>
    </citation>
    <scope>NUCLEOTIDE SEQUENCE</scope>
    <source>
        <strain evidence="2">M10.2A</strain>
    </source>
</reference>
<gene>
    <name evidence="2" type="ORF">L1I30_05345</name>
</gene>
<name>A0ABS9EE03_9FLAO</name>
<protein>
    <recommendedName>
        <fullName evidence="4">Lipoprotein</fullName>
    </recommendedName>
</protein>
<dbReference type="EMBL" id="JAKGTH010000007">
    <property type="protein sequence ID" value="MCF4101081.1"/>
    <property type="molecule type" value="Genomic_DNA"/>
</dbReference>
<proteinExistence type="predicted"/>
<dbReference type="PROSITE" id="PS51257">
    <property type="entry name" value="PROKAR_LIPOPROTEIN"/>
    <property type="match status" value="1"/>
</dbReference>
<evidence type="ECO:0000256" key="1">
    <source>
        <dbReference type="SAM" id="SignalP"/>
    </source>
</evidence>
<evidence type="ECO:0008006" key="4">
    <source>
        <dbReference type="Google" id="ProtNLM"/>
    </source>
</evidence>
<dbReference type="Proteomes" id="UP001179363">
    <property type="component" value="Unassembled WGS sequence"/>
</dbReference>
<evidence type="ECO:0000313" key="2">
    <source>
        <dbReference type="EMBL" id="MCF4101081.1"/>
    </source>
</evidence>
<sequence>MMKKLALLFLCTLTLISCNVDDDGPSIVYEAAEVIDADLPEAFENGKTYEIEVTYRLPSACHDPAGIEVTREGTTGEKRRNIYVVGVGSRDANLTNCTDEATNLEHTTSFYITIDEAEPYTFNLWIGKNVDDENQYTTITVPVEEGI</sequence>
<keyword evidence="3" id="KW-1185">Reference proteome</keyword>
<evidence type="ECO:0000313" key="3">
    <source>
        <dbReference type="Proteomes" id="UP001179363"/>
    </source>
</evidence>